<organism evidence="3 4">
    <name type="scientific">Cyclotella cryptica</name>
    <dbReference type="NCBI Taxonomy" id="29204"/>
    <lineage>
        <taxon>Eukaryota</taxon>
        <taxon>Sar</taxon>
        <taxon>Stramenopiles</taxon>
        <taxon>Ochrophyta</taxon>
        <taxon>Bacillariophyta</taxon>
        <taxon>Coscinodiscophyceae</taxon>
        <taxon>Thalassiosirophycidae</taxon>
        <taxon>Stephanodiscales</taxon>
        <taxon>Stephanodiscaceae</taxon>
        <taxon>Cyclotella</taxon>
    </lineage>
</organism>
<dbReference type="Pfam" id="PF00560">
    <property type="entry name" value="LRR_1"/>
    <property type="match status" value="1"/>
</dbReference>
<dbReference type="Pfam" id="PF13855">
    <property type="entry name" value="LRR_8"/>
    <property type="match status" value="1"/>
</dbReference>
<dbReference type="InterPro" id="IPR001611">
    <property type="entry name" value="Leu-rich_rpt"/>
</dbReference>
<dbReference type="InterPro" id="IPR032675">
    <property type="entry name" value="LRR_dom_sf"/>
</dbReference>
<comment type="caution">
    <text evidence="3">The sequence shown here is derived from an EMBL/GenBank/DDBJ whole genome shotgun (WGS) entry which is preliminary data.</text>
</comment>
<dbReference type="Gene3D" id="3.80.10.10">
    <property type="entry name" value="Ribonuclease Inhibitor"/>
    <property type="match status" value="1"/>
</dbReference>
<evidence type="ECO:0000313" key="4">
    <source>
        <dbReference type="Proteomes" id="UP001516023"/>
    </source>
</evidence>
<keyword evidence="4" id="KW-1185">Reference proteome</keyword>
<reference evidence="3 4" key="1">
    <citation type="journal article" date="2020" name="G3 (Bethesda)">
        <title>Improved Reference Genome for Cyclotella cryptica CCMP332, a Model for Cell Wall Morphogenesis, Salinity Adaptation, and Lipid Production in Diatoms (Bacillariophyta).</title>
        <authorList>
            <person name="Roberts W.R."/>
            <person name="Downey K.M."/>
            <person name="Ruck E.C."/>
            <person name="Traller J.C."/>
            <person name="Alverson A.J."/>
        </authorList>
    </citation>
    <scope>NUCLEOTIDE SEQUENCE [LARGE SCALE GENOMIC DNA]</scope>
    <source>
        <strain evidence="3 4">CCMP332</strain>
    </source>
</reference>
<evidence type="ECO:0000313" key="3">
    <source>
        <dbReference type="EMBL" id="KAL3787256.1"/>
    </source>
</evidence>
<dbReference type="InterPro" id="IPR003591">
    <property type="entry name" value="Leu-rich_rpt_typical-subtyp"/>
</dbReference>
<sequence>MFVKKDLRKVPQILTDATSRVNEDGSDVITELSFARRAPEFSPGNVSILLKPSFRPALDNLMQLSLYDCGLKSLMEIEQCPLGDDDSPLFPKLQRLDIGRNPLLVNDSLSSTFHTQFPSLLELWCDNCSFGPSIPNTLLQLHLLEVVRMTGNRLQDFEDAIGNTYWRQLKVLALDGNNLERVGTGIGKLTRLEKLHLRQNKLVSLPEGVPSSLNSKLVMISLSSNQLSSLPDSLVDVGSSLKELYLNGNQIQELPMGIGEKLLGLTKLNLAHNKLGADAIPSGIEEADDDTNVLPVDFVERFGLPVALTGNCTKDETCVVQMEGNPLVERRKRRLLEEEKTRAKDMAMEVDEDDAS</sequence>
<gene>
    <name evidence="3" type="ORF">HJC23_004130</name>
</gene>
<dbReference type="PANTHER" id="PTHR24366">
    <property type="entry name" value="IG(IMMUNOGLOBULIN) AND LRR(LEUCINE RICH REPEAT) DOMAINS"/>
    <property type="match status" value="1"/>
</dbReference>
<dbReference type="SMART" id="SM00369">
    <property type="entry name" value="LRR_TYP"/>
    <property type="match status" value="5"/>
</dbReference>
<dbReference type="AlphaFoldDB" id="A0ABD3PHP6"/>
<name>A0ABD3PHP6_9STRA</name>
<accession>A0ABD3PHP6</accession>
<proteinExistence type="predicted"/>
<keyword evidence="1" id="KW-0433">Leucine-rich repeat</keyword>
<dbReference type="EMBL" id="JABMIG020000178">
    <property type="protein sequence ID" value="KAL3787256.1"/>
    <property type="molecule type" value="Genomic_DNA"/>
</dbReference>
<evidence type="ECO:0000256" key="1">
    <source>
        <dbReference type="ARBA" id="ARBA00022614"/>
    </source>
</evidence>
<dbReference type="SUPFAM" id="SSF52047">
    <property type="entry name" value="RNI-like"/>
    <property type="match status" value="1"/>
</dbReference>
<keyword evidence="2" id="KW-0677">Repeat</keyword>
<dbReference type="PANTHER" id="PTHR24366:SF96">
    <property type="entry name" value="LEUCINE RICH REPEAT CONTAINING 53"/>
    <property type="match status" value="1"/>
</dbReference>
<protein>
    <submittedName>
        <fullName evidence="3">Uncharacterized protein</fullName>
    </submittedName>
</protein>
<dbReference type="Proteomes" id="UP001516023">
    <property type="component" value="Unassembled WGS sequence"/>
</dbReference>
<dbReference type="PROSITE" id="PS51450">
    <property type="entry name" value="LRR"/>
    <property type="match status" value="1"/>
</dbReference>
<evidence type="ECO:0000256" key="2">
    <source>
        <dbReference type="ARBA" id="ARBA00022737"/>
    </source>
</evidence>